<dbReference type="Pfam" id="PF03383">
    <property type="entry name" value="Serpentine_r_xa"/>
    <property type="match status" value="1"/>
</dbReference>
<dbReference type="InterPro" id="IPR005047">
    <property type="entry name" value="7TM_GPCR_serpentine_rcpt_Srxa"/>
</dbReference>
<dbReference type="PANTHER" id="PTHR23018">
    <property type="entry name" value="SERPENTINE RECEPTOR, CLASS XA-RELATED"/>
    <property type="match status" value="1"/>
</dbReference>
<dbReference type="Gene3D" id="1.20.1070.10">
    <property type="entry name" value="Rhodopsin 7-helix transmembrane proteins"/>
    <property type="match status" value="1"/>
</dbReference>
<dbReference type="Proteomes" id="UP000829354">
    <property type="component" value="Chromosome X"/>
</dbReference>
<feature type="transmembrane region" description="Helical" evidence="2">
    <location>
        <begin position="153"/>
        <end position="173"/>
    </location>
</feature>
<feature type="region of interest" description="Disordered" evidence="1">
    <location>
        <begin position="356"/>
        <end position="378"/>
    </location>
</feature>
<dbReference type="EMBL" id="CP092625">
    <property type="protein sequence ID" value="UMM43595.1"/>
    <property type="molecule type" value="Genomic_DNA"/>
</dbReference>
<keyword evidence="2" id="KW-0812">Transmembrane</keyword>
<dbReference type="SUPFAM" id="SSF81321">
    <property type="entry name" value="Family A G protein-coupled receptor-like"/>
    <property type="match status" value="1"/>
</dbReference>
<sequence>MNVSMASTMAPESFVVLEWALYICSFFYPLIFFVFDLIMFLAVYRNRNDSCVPVAYMTVMSSIGMLTTFAMCVNSFVYMVLPKDYFEDKSHDKNMLISVLFSAFISMFGAELTLAGSFSYLNALFITVLMTINRIYMALYPFRNNDVFTQPRIFFLCGVISIITFTSMIIPYFSPCYVVFRIESRSFMSGCAPNRHPITAFQNEYAIAIPVTCMFSNFFVVFHFYADRKNLYIKFINLFLKNKRELKNNGSNTSLNDIQARRERTLMRSTTAVTAYLAIYEVGAFLIRTFPTQYAGLPEPLRIAIFYFRYESIPIMNFFIYYVETHSTRQMIRRFLKIKDKKVNTTNTTVVTVAARAQTAGRRRPQTAQNSSTLGRVE</sequence>
<protein>
    <submittedName>
        <fullName evidence="4">Uncharacterized protein</fullName>
    </submittedName>
</protein>
<feature type="transmembrane region" description="Helical" evidence="2">
    <location>
        <begin position="20"/>
        <end position="42"/>
    </location>
</feature>
<evidence type="ECO:0000313" key="5">
    <source>
        <dbReference type="Proteomes" id="UP000827892"/>
    </source>
</evidence>
<evidence type="ECO:0000256" key="2">
    <source>
        <dbReference type="SAM" id="Phobius"/>
    </source>
</evidence>
<keyword evidence="2" id="KW-1133">Transmembrane helix</keyword>
<evidence type="ECO:0000256" key="1">
    <source>
        <dbReference type="SAM" id="MobiDB-lite"/>
    </source>
</evidence>
<feature type="transmembrane region" description="Helical" evidence="2">
    <location>
        <begin position="205"/>
        <end position="226"/>
    </location>
</feature>
<feature type="transmembrane region" description="Helical" evidence="2">
    <location>
        <begin position="54"/>
        <end position="79"/>
    </location>
</feature>
<dbReference type="PANTHER" id="PTHR23018:SF10">
    <property type="entry name" value="G_PROTEIN_RECEP_F1_2 DOMAIN-CONTAINING PROTEIN-RELATED"/>
    <property type="match status" value="1"/>
</dbReference>
<dbReference type="Proteomes" id="UP000827892">
    <property type="component" value="Chromosome X"/>
</dbReference>
<organism evidence="4 6">
    <name type="scientific">Caenorhabditis briggsae</name>
    <dbReference type="NCBI Taxonomy" id="6238"/>
    <lineage>
        <taxon>Eukaryota</taxon>
        <taxon>Metazoa</taxon>
        <taxon>Ecdysozoa</taxon>
        <taxon>Nematoda</taxon>
        <taxon>Chromadorea</taxon>
        <taxon>Rhabditida</taxon>
        <taxon>Rhabditina</taxon>
        <taxon>Rhabditomorpha</taxon>
        <taxon>Rhabditoidea</taxon>
        <taxon>Rhabditidae</taxon>
        <taxon>Peloderinae</taxon>
        <taxon>Caenorhabditis</taxon>
    </lineage>
</organism>
<dbReference type="EMBL" id="CP090896">
    <property type="protein sequence ID" value="ULT84347.1"/>
    <property type="molecule type" value="Genomic_DNA"/>
</dbReference>
<dbReference type="AlphaFoldDB" id="A0AAE9FL31"/>
<gene>
    <name evidence="3" type="ORF">L3Y34_013195</name>
    <name evidence="4" type="ORF">L5515_019044</name>
</gene>
<reference evidence="4 6" key="1">
    <citation type="submission" date="2022-04" db="EMBL/GenBank/DDBJ databases">
        <title>Chromosome-level reference genomes for two strains of Caenorhabditis briggsae: an improved platform for comparative genomics.</title>
        <authorList>
            <person name="Stevens L."/>
            <person name="Andersen E."/>
        </authorList>
    </citation>
    <scope>NUCLEOTIDE SEQUENCE [LARGE SCALE GENOMIC DNA]</scope>
    <source>
        <strain evidence="4">VX34</strain>
        <tissue evidence="4">Whole-organism</tissue>
    </source>
</reference>
<reference evidence="3 5" key="2">
    <citation type="submission" date="2022-05" db="EMBL/GenBank/DDBJ databases">
        <title>Chromosome-level reference genomes for two strains of Caenorhabditis briggsae: an improved platform for comparative genomics.</title>
        <authorList>
            <person name="Stevens L."/>
            <person name="Andersen E.C."/>
        </authorList>
    </citation>
    <scope>NUCLEOTIDE SEQUENCE [LARGE SCALE GENOMIC DNA]</scope>
    <source>
        <strain evidence="3">QX1410_ONT</strain>
        <tissue evidence="3">Whole-organism</tissue>
    </source>
</reference>
<keyword evidence="2" id="KW-0472">Membrane</keyword>
<accession>A0AAE9FL31</accession>
<evidence type="ECO:0000313" key="4">
    <source>
        <dbReference type="EMBL" id="UMM43595.1"/>
    </source>
</evidence>
<name>A0AAE9FL31_CAEBR</name>
<feature type="transmembrane region" description="Helical" evidence="2">
    <location>
        <begin position="271"/>
        <end position="291"/>
    </location>
</feature>
<keyword evidence="6" id="KW-1185">Reference proteome</keyword>
<feature type="transmembrane region" description="Helical" evidence="2">
    <location>
        <begin position="303"/>
        <end position="323"/>
    </location>
</feature>
<feature type="transmembrane region" description="Helical" evidence="2">
    <location>
        <begin position="99"/>
        <end position="132"/>
    </location>
</feature>
<evidence type="ECO:0000313" key="3">
    <source>
        <dbReference type="EMBL" id="ULT84347.1"/>
    </source>
</evidence>
<evidence type="ECO:0000313" key="6">
    <source>
        <dbReference type="Proteomes" id="UP000829354"/>
    </source>
</evidence>
<proteinExistence type="predicted"/>